<keyword evidence="3" id="KW-0808">Transferase</keyword>
<dbReference type="PANTHER" id="PTHR43179:SF7">
    <property type="entry name" value="RHAMNOSYLTRANSFERASE WBBL"/>
    <property type="match status" value="1"/>
</dbReference>
<dbReference type="InterPro" id="IPR029063">
    <property type="entry name" value="SAM-dependent_MTases_sf"/>
</dbReference>
<evidence type="ECO:0000259" key="2">
    <source>
        <dbReference type="Pfam" id="PF00535"/>
    </source>
</evidence>
<dbReference type="Gene3D" id="3.40.50.150">
    <property type="entry name" value="Vaccinia Virus protein VP39"/>
    <property type="match status" value="1"/>
</dbReference>
<organism evidence="3 4">
    <name type="scientific">Acidithiobacillus ferrivorans SS3</name>
    <dbReference type="NCBI Taxonomy" id="743299"/>
    <lineage>
        <taxon>Bacteria</taxon>
        <taxon>Pseudomonadati</taxon>
        <taxon>Pseudomonadota</taxon>
        <taxon>Acidithiobacillia</taxon>
        <taxon>Acidithiobacillales</taxon>
        <taxon>Acidithiobacillaceae</taxon>
        <taxon>Acidithiobacillus</taxon>
    </lineage>
</organism>
<dbReference type="CDD" id="cd04184">
    <property type="entry name" value="GT2_RfbC_Mx_like"/>
    <property type="match status" value="1"/>
</dbReference>
<dbReference type="AlphaFoldDB" id="G0JMD4"/>
<dbReference type="InterPro" id="IPR001173">
    <property type="entry name" value="Glyco_trans_2-like"/>
</dbReference>
<name>G0JMD4_9PROT</name>
<dbReference type="Gene3D" id="3.90.550.10">
    <property type="entry name" value="Spore Coat Polysaccharide Biosynthesis Protein SpsA, Chain A"/>
    <property type="match status" value="2"/>
</dbReference>
<proteinExistence type="predicted"/>
<dbReference type="SUPFAM" id="SSF53335">
    <property type="entry name" value="S-adenosyl-L-methionine-dependent methyltransferases"/>
    <property type="match status" value="1"/>
</dbReference>
<evidence type="ECO:0000313" key="4">
    <source>
        <dbReference type="Proteomes" id="UP000009220"/>
    </source>
</evidence>
<reference evidence="3 4" key="1">
    <citation type="journal article" date="2011" name="J. Bacteriol.">
        <title>Draft genome of the psychrotolerant acidophile Acidithiobacillus ferrivorans SS3.</title>
        <authorList>
            <person name="Liljeqvist M."/>
            <person name="Valdes J."/>
            <person name="Holmes D.S."/>
            <person name="Dopson M."/>
        </authorList>
    </citation>
    <scope>NUCLEOTIDE SEQUENCE [LARGE SCALE GENOMIC DNA]</scope>
    <source>
        <strain evidence="3 4">SS3</strain>
    </source>
</reference>
<feature type="domain" description="Glycosyltransferase 2-like" evidence="2">
    <location>
        <begin position="685"/>
        <end position="804"/>
    </location>
</feature>
<dbReference type="eggNOG" id="COG2230">
    <property type="taxonomic scope" value="Bacteria"/>
</dbReference>
<evidence type="ECO:0000313" key="3">
    <source>
        <dbReference type="EMBL" id="AEM49296.1"/>
    </source>
</evidence>
<feature type="coiled-coil region" evidence="1">
    <location>
        <begin position="284"/>
        <end position="318"/>
    </location>
</feature>
<dbReference type="GO" id="GO:0016757">
    <property type="term" value="F:glycosyltransferase activity"/>
    <property type="evidence" value="ECO:0007669"/>
    <property type="project" value="UniProtKB-KW"/>
</dbReference>
<dbReference type="RefSeq" id="WP_014030524.1">
    <property type="nucleotide sequence ID" value="NC_015942.1"/>
</dbReference>
<dbReference type="HOGENOM" id="CLU_005003_1_1_6"/>
<dbReference type="Pfam" id="PF00535">
    <property type="entry name" value="Glycos_transf_2"/>
    <property type="match status" value="2"/>
</dbReference>
<dbReference type="STRING" id="743299.Acife_3238"/>
<dbReference type="CDD" id="cd04186">
    <property type="entry name" value="GT_2_like_c"/>
    <property type="match status" value="1"/>
</dbReference>
<accession>G0JMD4</accession>
<dbReference type="Proteomes" id="UP000009220">
    <property type="component" value="Chromosome"/>
</dbReference>
<dbReference type="PANTHER" id="PTHR43179">
    <property type="entry name" value="RHAMNOSYLTRANSFERASE WBBL"/>
    <property type="match status" value="1"/>
</dbReference>
<dbReference type="eggNOG" id="COG1216">
    <property type="taxonomic scope" value="Bacteria"/>
</dbReference>
<dbReference type="Pfam" id="PF13489">
    <property type="entry name" value="Methyltransf_23"/>
    <property type="match status" value="1"/>
</dbReference>
<dbReference type="EMBL" id="CP002985">
    <property type="protein sequence ID" value="AEM49296.1"/>
    <property type="molecule type" value="Genomic_DNA"/>
</dbReference>
<keyword evidence="1" id="KW-0175">Coiled coil</keyword>
<dbReference type="InterPro" id="IPR029044">
    <property type="entry name" value="Nucleotide-diphossugar_trans"/>
</dbReference>
<feature type="domain" description="Glycosyltransferase 2-like" evidence="2">
    <location>
        <begin position="427"/>
        <end position="551"/>
    </location>
</feature>
<sequence length="1113" mass="125413">MSTEKEAQQHLYSRLPLDLSAEDSLAKVARRIPHGSTVLDVGCAVGVLGQYLTEQQGCSVDGIEGNAEAAKIAQPFYRRIMVTDLESADLQCLLERVRYDRIVCADVLEHLRDPGQVLQRLKDHLTSDGKILISIPNIGHIGVFLELLSGDFRYREEGLLDKTHLRFFTRKSFLRLLADHGFSGQIVDRTVVDLQHTEFSSLQAQGIGGALLREIQGITDNLTYQFIVEAIPIGAQAPLILADDAIAETASPIGPRFYVSAYWRTEDEGFDASRSLSLKTESQLKQVTDLAHSTQIQARELQAQAHALQQENTALSNELAMITRSRSWRITKSLRATKKPFLMVRHLFTSGAHGKERRYALARSLYHKLPIPAGSKRRLRVIGKRLLSSHAEQDYQTWIRRYDTLSDTDRKAIHLQITTWENPPKISVIMPVYNAPEKFLRLAIESVREQIYPHWELCIADDASSQPDVRRVLEAYAEEDERIKVTYRSENGHISVTSNDALTLATGDYIALLDHDDTLAEHALYWVASEIVRHPDAALIYSDEDKIDEKGRRCDPYFKPDWNPELLLGQNYISHLGVYKREQVLNIGGFRPGFEGSQDWDLVLRFTDNLAPAQIRHIPAILYHWRMLSGSTASDLGAKPYVVDAAKRAITEALERRDEHAILDSACDGAFHLPRFTVNESPLVSIIIPTRNGLSDLRQCLDSLSRTGYPNTEILIIDNQSDDSETLTYLSEIQRRPDLRVLSYPHPFDYAGMHNWAVPQSRGEYICLLNNDTEVVADQWLTEMLGQGQRRGVGAVGAKLLYPDETIQHGGVILGLGGIASHAHKSHSSESPGYFGRAALVQSFSAVTAACLLMRKDLWDRMDGMAQELTVAFNDVDLCLRLREAGLRNVWLPQALLYHHESKSRGSDIHPDKLRRFALEHAYMQWRWGFVLRDDPAYNPNLTLGREDFSLAWPPRVRYPWRSECVSVEIPYGLAHARAEPLMLSPGKEMSGSFMVPVGVCGSLKGISLLIGDHFSTSNGTLVLRLQDADCQTAHAHSTLDGSLDNAMLPLTFSHGEILLHGQERLFFRLRLEGATHPVAIWSYLLDERWGHQILGHEDQTLRIELQMIEDDV</sequence>
<evidence type="ECO:0000256" key="1">
    <source>
        <dbReference type="SAM" id="Coils"/>
    </source>
</evidence>
<protein>
    <submittedName>
        <fullName evidence="3">Glycosyl transferase family 2</fullName>
    </submittedName>
</protein>
<gene>
    <name evidence="3" type="ORF">Acife_3238</name>
</gene>
<dbReference type="CDD" id="cd02440">
    <property type="entry name" value="AdoMet_MTases"/>
    <property type="match status" value="1"/>
</dbReference>
<dbReference type="SUPFAM" id="SSF53448">
    <property type="entry name" value="Nucleotide-diphospho-sugar transferases"/>
    <property type="match status" value="2"/>
</dbReference>
<dbReference type="KEGG" id="afi:Acife_3238"/>